<dbReference type="PANTHER" id="PTHR36837:SF5">
    <property type="entry name" value="POLY-3-HYDROXYBUTYRATE SYNTHASE"/>
    <property type="match status" value="1"/>
</dbReference>
<dbReference type="GO" id="GO:0016746">
    <property type="term" value="F:acyltransferase activity"/>
    <property type="evidence" value="ECO:0007669"/>
    <property type="project" value="UniProtKB-KW"/>
</dbReference>
<dbReference type="AlphaFoldDB" id="A0A4R6RP64"/>
<dbReference type="Proteomes" id="UP000294593">
    <property type="component" value="Unassembled WGS sequence"/>
</dbReference>
<feature type="domain" description="Poly-beta-hydroxybutyrate polymerase N-terminal" evidence="6">
    <location>
        <begin position="243"/>
        <end position="409"/>
    </location>
</feature>
<dbReference type="SUPFAM" id="SSF53474">
    <property type="entry name" value="alpha/beta-Hydrolases"/>
    <property type="match status" value="1"/>
</dbReference>
<gene>
    <name evidence="7" type="ORF">EV672_101107</name>
</gene>
<reference evidence="7 8" key="1">
    <citation type="submission" date="2019-03" db="EMBL/GenBank/DDBJ databases">
        <title>Genomic Encyclopedia of Type Strains, Phase IV (KMG-IV): sequencing the most valuable type-strain genomes for metagenomic binning, comparative biology and taxonomic classification.</title>
        <authorList>
            <person name="Goeker M."/>
        </authorList>
    </citation>
    <scope>NUCLEOTIDE SEQUENCE [LARGE SCALE GENOMIC DNA]</scope>
    <source>
        <strain evidence="7 8">DSM 11901</strain>
    </source>
</reference>
<dbReference type="Gene3D" id="3.40.50.1820">
    <property type="entry name" value="alpha/beta hydrolase"/>
    <property type="match status" value="1"/>
</dbReference>
<dbReference type="GO" id="GO:0042619">
    <property type="term" value="P:poly-hydroxybutyrate biosynthetic process"/>
    <property type="evidence" value="ECO:0007669"/>
    <property type="project" value="InterPro"/>
</dbReference>
<comment type="subcellular location">
    <subcellularLocation>
        <location evidence="1">Cytoplasm</location>
    </subcellularLocation>
</comment>
<organism evidence="7 8">
    <name type="scientific">Aquabacterium commune</name>
    <dbReference type="NCBI Taxonomy" id="70586"/>
    <lineage>
        <taxon>Bacteria</taxon>
        <taxon>Pseudomonadati</taxon>
        <taxon>Pseudomonadota</taxon>
        <taxon>Betaproteobacteria</taxon>
        <taxon>Burkholderiales</taxon>
        <taxon>Aquabacterium</taxon>
    </lineage>
</organism>
<dbReference type="Pfam" id="PF07167">
    <property type="entry name" value="PhaC_N"/>
    <property type="match status" value="1"/>
</dbReference>
<sequence>MAVPPRSRAPRAQAASEASSRATAGDRLDASPASKKSALTASAKAAAPKAQAPQVAAKKAAAKTAGKAAVKKAPARKPAASKTAEARSTAPAAEHGTKHPTVPPSGAASADFSAASATAAAASVTEAWREQVAAAQATMAKTFGASASSPQDVMGGLRQMFSGQGLPAWATPGQSQAPSLSALQPMAKAVEAMGQSVGATLKSLVGLSIAPEQLQGIQQDYLQQASALWNQALNQPADVKIADKRFAAPEWTQQPGSAFMAALYLLNARTLQRLADNLQGEEKARQRVRFAVQQWADAAAPSNFLAFNPEALAKAVSTKGESITQGLQHLFHDIRQGHMSQTDESVFEVGVNVATTAGAVVFENDYFQLIEYTPLTPQVHETPFLFVPPCINKYYILDLQPDNSVVRYLLSQGHRVFMVSWVNADDNLAQSTWDDYVEHGVVKAIDVTRDITGEDQVNALGFCVGGTLIATALATLAAQGRKPVKSLTLLTAFLDFVNTGTMDVFVDEAMVRMREMSIGPNSPAKGGLMRGGELATTFSFLRANDLVWNYVIGNYLKGEMPPAFDLLYWNSDSTNLPGPMYTWYLRNTYLENKLCQPGAVTVCGVPLDMRRLDMPTFIYGSREDHIVPWDSAYASTQVVTGPTTFVLGASGHIAGVINPPEKKKRSHWTNSARRLPATGQQWMASAQEHAGSWWPVWAEWLASHAGDMVPALRQPGSKQYPVIEAAPGRYVKRKA</sequence>
<dbReference type="EMBL" id="SNXW01000001">
    <property type="protein sequence ID" value="TDP87975.1"/>
    <property type="molecule type" value="Genomic_DNA"/>
</dbReference>
<dbReference type="NCBIfam" id="TIGR01838">
    <property type="entry name" value="PHA_synth_I"/>
    <property type="match status" value="1"/>
</dbReference>
<evidence type="ECO:0000256" key="2">
    <source>
        <dbReference type="ARBA" id="ARBA00022490"/>
    </source>
</evidence>
<comment type="caution">
    <text evidence="7">The sequence shown here is derived from an EMBL/GenBank/DDBJ whole genome shotgun (WGS) entry which is preliminary data.</text>
</comment>
<dbReference type="InterPro" id="IPR010941">
    <property type="entry name" value="PhaC_N"/>
</dbReference>
<evidence type="ECO:0000256" key="3">
    <source>
        <dbReference type="ARBA" id="ARBA00022679"/>
    </source>
</evidence>
<dbReference type="InterPro" id="IPR029058">
    <property type="entry name" value="AB_hydrolase_fold"/>
</dbReference>
<dbReference type="InterPro" id="IPR051321">
    <property type="entry name" value="PHA/PHB_synthase"/>
</dbReference>
<feature type="region of interest" description="Disordered" evidence="5">
    <location>
        <begin position="1"/>
        <end position="109"/>
    </location>
</feature>
<keyword evidence="4" id="KW-0012">Acyltransferase</keyword>
<evidence type="ECO:0000313" key="8">
    <source>
        <dbReference type="Proteomes" id="UP000294593"/>
    </source>
</evidence>
<evidence type="ECO:0000256" key="5">
    <source>
        <dbReference type="SAM" id="MobiDB-lite"/>
    </source>
</evidence>
<evidence type="ECO:0000259" key="6">
    <source>
        <dbReference type="Pfam" id="PF07167"/>
    </source>
</evidence>
<dbReference type="InterPro" id="IPR010963">
    <property type="entry name" value="PHA_synth_I"/>
</dbReference>
<feature type="compositionally biased region" description="Low complexity" evidence="5">
    <location>
        <begin position="1"/>
        <end position="23"/>
    </location>
</feature>
<feature type="compositionally biased region" description="Low complexity" evidence="5">
    <location>
        <begin position="30"/>
        <end position="68"/>
    </location>
</feature>
<keyword evidence="3" id="KW-0808">Transferase</keyword>
<keyword evidence="8" id="KW-1185">Reference proteome</keyword>
<evidence type="ECO:0000313" key="7">
    <source>
        <dbReference type="EMBL" id="TDP87975.1"/>
    </source>
</evidence>
<dbReference type="PANTHER" id="PTHR36837">
    <property type="entry name" value="POLY(3-HYDROXYALKANOATE) POLYMERASE SUBUNIT PHAC"/>
    <property type="match status" value="1"/>
</dbReference>
<evidence type="ECO:0000256" key="4">
    <source>
        <dbReference type="ARBA" id="ARBA00023315"/>
    </source>
</evidence>
<name>A0A4R6RP64_9BURK</name>
<keyword evidence="2" id="KW-0963">Cytoplasm</keyword>
<evidence type="ECO:0000256" key="1">
    <source>
        <dbReference type="ARBA" id="ARBA00004496"/>
    </source>
</evidence>
<dbReference type="GO" id="GO:0005737">
    <property type="term" value="C:cytoplasm"/>
    <property type="evidence" value="ECO:0007669"/>
    <property type="project" value="UniProtKB-SubCell"/>
</dbReference>
<proteinExistence type="predicted"/>
<accession>A0A4R6RP64</accession>
<protein>
    <submittedName>
        <fullName evidence="7">Polyhydroxyalkanoate synthase</fullName>
    </submittedName>
</protein>